<dbReference type="EMBL" id="JAODUP010000643">
    <property type="protein sequence ID" value="KAK2145971.1"/>
    <property type="molecule type" value="Genomic_DNA"/>
</dbReference>
<evidence type="ECO:0000256" key="3">
    <source>
        <dbReference type="PROSITE-ProRule" id="PRU00023"/>
    </source>
</evidence>
<dbReference type="InterPro" id="IPR002110">
    <property type="entry name" value="Ankyrin_rpt"/>
</dbReference>
<proteinExistence type="predicted"/>
<reference evidence="4" key="1">
    <citation type="journal article" date="2023" name="Mol. Biol. Evol.">
        <title>Third-Generation Sequencing Reveals the Adaptive Role of the Epigenome in Three Deep-Sea Polychaetes.</title>
        <authorList>
            <person name="Perez M."/>
            <person name="Aroh O."/>
            <person name="Sun Y."/>
            <person name="Lan Y."/>
            <person name="Juniper S.K."/>
            <person name="Young C.R."/>
            <person name="Angers B."/>
            <person name="Qian P.Y."/>
        </authorList>
    </citation>
    <scope>NUCLEOTIDE SEQUENCE</scope>
    <source>
        <strain evidence="4">P08H-3</strain>
    </source>
</reference>
<keyword evidence="5" id="KW-1185">Reference proteome</keyword>
<keyword evidence="2 3" id="KW-0040">ANK repeat</keyword>
<name>A0AAD9J4M6_9ANNE</name>
<dbReference type="PROSITE" id="PS50297">
    <property type="entry name" value="ANK_REP_REGION"/>
    <property type="match status" value="1"/>
</dbReference>
<protein>
    <recommendedName>
        <fullName evidence="6">SOCS box domain-containing protein</fullName>
    </recommendedName>
</protein>
<evidence type="ECO:0000313" key="4">
    <source>
        <dbReference type="EMBL" id="KAK2145971.1"/>
    </source>
</evidence>
<dbReference type="Gene3D" id="1.25.40.20">
    <property type="entry name" value="Ankyrin repeat-containing domain"/>
    <property type="match status" value="1"/>
</dbReference>
<accession>A0AAD9J4M6</accession>
<dbReference type="SUPFAM" id="SSF48403">
    <property type="entry name" value="Ankyrin repeat"/>
    <property type="match status" value="1"/>
</dbReference>
<gene>
    <name evidence="4" type="ORF">LSH36_643g01062</name>
</gene>
<dbReference type="InterPro" id="IPR036770">
    <property type="entry name" value="Ankyrin_rpt-contain_sf"/>
</dbReference>
<dbReference type="Proteomes" id="UP001208570">
    <property type="component" value="Unassembled WGS sequence"/>
</dbReference>
<evidence type="ECO:0000313" key="5">
    <source>
        <dbReference type="Proteomes" id="UP001208570"/>
    </source>
</evidence>
<dbReference type="PANTHER" id="PTHR24189:SF50">
    <property type="entry name" value="ANKYRIN REPEAT AND SOCS BOX PROTEIN 2"/>
    <property type="match status" value="1"/>
</dbReference>
<organism evidence="4 5">
    <name type="scientific">Paralvinella palmiformis</name>
    <dbReference type="NCBI Taxonomy" id="53620"/>
    <lineage>
        <taxon>Eukaryota</taxon>
        <taxon>Metazoa</taxon>
        <taxon>Spiralia</taxon>
        <taxon>Lophotrochozoa</taxon>
        <taxon>Annelida</taxon>
        <taxon>Polychaeta</taxon>
        <taxon>Sedentaria</taxon>
        <taxon>Canalipalpata</taxon>
        <taxon>Terebellida</taxon>
        <taxon>Terebelliformia</taxon>
        <taxon>Alvinellidae</taxon>
        <taxon>Paralvinella</taxon>
    </lineage>
</organism>
<sequence>MALMSCVGTKAHDALSQALEDAVKENSLTRLSHVLQDGRIGSEEINRRNLLHQAAWLGYPTCVKLLLEQGADPDLRHKKNGCTPLHLAHFCTIEDTNAEETIRALLAAGAGVNDCGGPKCGRYPIYHAIQHQRVDSVQILLEMGSRVTLEAVLIAIDVSNPQILEMLLLSGAECSRLMEETLYWGEALHRVLYMPLKCPKECYKQLLQLMVQSTVCRPILGLTCNKVPGRQAANYHLIIERDLKNLAKDSVDLTRYLYVYLVRNGLRPTEALRNYGKALDEPDWMESYLTSPTSLKDLCVRVVRSHLLLSGNIKYGVRKLRLPAYIESHVLFTNPF</sequence>
<dbReference type="SMART" id="SM00248">
    <property type="entry name" value="ANK"/>
    <property type="match status" value="3"/>
</dbReference>
<dbReference type="PROSITE" id="PS50088">
    <property type="entry name" value="ANK_REPEAT"/>
    <property type="match status" value="1"/>
</dbReference>
<dbReference type="PANTHER" id="PTHR24189">
    <property type="entry name" value="MYOTROPHIN"/>
    <property type="match status" value="1"/>
</dbReference>
<dbReference type="AlphaFoldDB" id="A0AAD9J4M6"/>
<evidence type="ECO:0008006" key="6">
    <source>
        <dbReference type="Google" id="ProtNLM"/>
    </source>
</evidence>
<evidence type="ECO:0000256" key="1">
    <source>
        <dbReference type="ARBA" id="ARBA00022737"/>
    </source>
</evidence>
<dbReference type="InterPro" id="IPR050745">
    <property type="entry name" value="Multifunctional_regulatory"/>
</dbReference>
<feature type="repeat" description="ANK" evidence="3">
    <location>
        <begin position="46"/>
        <end position="78"/>
    </location>
</feature>
<dbReference type="Pfam" id="PF12796">
    <property type="entry name" value="Ank_2"/>
    <property type="match status" value="1"/>
</dbReference>
<keyword evidence="1" id="KW-0677">Repeat</keyword>
<evidence type="ECO:0000256" key="2">
    <source>
        <dbReference type="ARBA" id="ARBA00023043"/>
    </source>
</evidence>
<comment type="caution">
    <text evidence="4">The sequence shown here is derived from an EMBL/GenBank/DDBJ whole genome shotgun (WGS) entry which is preliminary data.</text>
</comment>